<reference evidence="2 3" key="1">
    <citation type="submission" date="2020-05" db="EMBL/GenBank/DDBJ databases">
        <title>Complete genome sequence of Deefgea sp. D17.</title>
        <authorList>
            <person name="Bae J.-W."/>
            <person name="Han J.E."/>
        </authorList>
    </citation>
    <scope>NUCLEOTIDE SEQUENCE [LARGE SCALE GENOMIC DNA]</scope>
    <source>
        <strain evidence="2 3">D17</strain>
    </source>
</reference>
<feature type="transmembrane region" description="Helical" evidence="1">
    <location>
        <begin position="155"/>
        <end position="185"/>
    </location>
</feature>
<feature type="transmembrane region" description="Helical" evidence="1">
    <location>
        <begin position="105"/>
        <end position="124"/>
    </location>
</feature>
<evidence type="ECO:0000313" key="3">
    <source>
        <dbReference type="Proteomes" id="UP000504844"/>
    </source>
</evidence>
<dbReference type="Proteomes" id="UP000504844">
    <property type="component" value="Chromosome"/>
</dbReference>
<dbReference type="RefSeq" id="WP_173532080.1">
    <property type="nucleotide sequence ID" value="NZ_CP054143.1"/>
</dbReference>
<dbReference type="EMBL" id="CP054143">
    <property type="protein sequence ID" value="QKJ65570.1"/>
    <property type="molecule type" value="Genomic_DNA"/>
</dbReference>
<keyword evidence="1" id="KW-1133">Transmembrane helix</keyword>
<proteinExistence type="predicted"/>
<evidence type="ECO:0000256" key="1">
    <source>
        <dbReference type="SAM" id="Phobius"/>
    </source>
</evidence>
<feature type="transmembrane region" description="Helical" evidence="1">
    <location>
        <begin position="191"/>
        <end position="209"/>
    </location>
</feature>
<gene>
    <name evidence="2" type="ORF">HQN60_01790</name>
</gene>
<evidence type="ECO:0008006" key="4">
    <source>
        <dbReference type="Google" id="ProtNLM"/>
    </source>
</evidence>
<feature type="transmembrane region" description="Helical" evidence="1">
    <location>
        <begin position="214"/>
        <end position="232"/>
    </location>
</feature>
<keyword evidence="1" id="KW-0812">Transmembrane</keyword>
<organism evidence="2 3">
    <name type="scientific">Deefgea piscis</name>
    <dbReference type="NCBI Taxonomy" id="2739061"/>
    <lineage>
        <taxon>Bacteria</taxon>
        <taxon>Pseudomonadati</taxon>
        <taxon>Pseudomonadota</taxon>
        <taxon>Betaproteobacteria</taxon>
        <taxon>Neisseriales</taxon>
        <taxon>Chitinibacteraceae</taxon>
        <taxon>Deefgea</taxon>
    </lineage>
</organism>
<name>A0A6M8SPU6_9NEIS</name>
<feature type="transmembrane region" description="Helical" evidence="1">
    <location>
        <begin position="28"/>
        <end position="51"/>
    </location>
</feature>
<feature type="transmembrane region" description="Helical" evidence="1">
    <location>
        <begin position="353"/>
        <end position="370"/>
    </location>
</feature>
<feature type="transmembrane region" description="Helical" evidence="1">
    <location>
        <begin position="320"/>
        <end position="346"/>
    </location>
</feature>
<feature type="transmembrane region" description="Helical" evidence="1">
    <location>
        <begin position="376"/>
        <end position="396"/>
    </location>
</feature>
<dbReference type="AlphaFoldDB" id="A0A6M8SPU6"/>
<accession>A0A6M8SPU6</accession>
<dbReference type="KEGG" id="dee:HQN60_01790"/>
<sequence length="404" mass="45513">MLNAFLIFVAVISVVRMSLDIKKIGVELLFYPFSWLLLFTIAYFAVPAIVVEKISYFYGWYFNDDVIFISKLASLYFSILVFIFYLLCFPRGGKININPIMFSNLRRIVICLSVFIIAYLLFVAKTYGLSSFATLMADGYQGDQSISEDARLKTVAYISIPLIVILVLHAHTTLAISIAMLIAFIDMSQGGRTAALIPIVAVYISFCYVNKKTYLGIALVSSVLLYSVGIFFRPSEITALGEIPPYISAMGEFRETFLTLPYILNKDISGDLLNVPISFLFNFVGPFRFFLMDVFLNPGAVLANHIGRGYGLGLNFLTEAFYYFGYLGVFLTPLILVGFVSFYSLIIERLSGVLRVILIVIFILVGRLILREGFFLNVGLLCYLIFWLAFIPFLGCKIKYILSK</sequence>
<keyword evidence="1" id="KW-0472">Membrane</keyword>
<feature type="transmembrane region" description="Helical" evidence="1">
    <location>
        <begin position="72"/>
        <end position="93"/>
    </location>
</feature>
<evidence type="ECO:0000313" key="2">
    <source>
        <dbReference type="EMBL" id="QKJ65570.1"/>
    </source>
</evidence>
<keyword evidence="3" id="KW-1185">Reference proteome</keyword>
<protein>
    <recommendedName>
        <fullName evidence="4">Oligosaccharide repeat unit polymerase</fullName>
    </recommendedName>
</protein>